<evidence type="ECO:0000256" key="3">
    <source>
        <dbReference type="ARBA" id="ARBA00012658"/>
    </source>
</evidence>
<feature type="domain" description="Glycosyl hydrolase family 30 TIM-barrel" evidence="7">
    <location>
        <begin position="46"/>
        <end position="84"/>
    </location>
</feature>
<proteinExistence type="inferred from homology"/>
<dbReference type="PANTHER" id="PTHR11069:SF23">
    <property type="entry name" value="LYSOSOMAL ACID GLUCOSYLCERAMIDASE"/>
    <property type="match status" value="1"/>
</dbReference>
<reference evidence="8" key="1">
    <citation type="submission" date="2020-11" db="EMBL/GenBank/DDBJ databases">
        <authorList>
            <person name="Tran Van P."/>
        </authorList>
    </citation>
    <scope>NUCLEOTIDE SEQUENCE</scope>
</reference>
<keyword evidence="6" id="KW-0746">Sphingolipid metabolism</keyword>
<dbReference type="EC" id="3.2.1.45" evidence="3 6"/>
<gene>
    <name evidence="8" type="ORF">ONB1V03_LOCUS2832</name>
</gene>
<dbReference type="Pfam" id="PF02055">
    <property type="entry name" value="Glyco_hydro_30"/>
    <property type="match status" value="3"/>
</dbReference>
<name>A0A7R9QCN3_9ACAR</name>
<evidence type="ECO:0000259" key="7">
    <source>
        <dbReference type="Pfam" id="PF02055"/>
    </source>
</evidence>
<dbReference type="OrthoDB" id="2160638at2759"/>
<dbReference type="PANTHER" id="PTHR11069">
    <property type="entry name" value="GLUCOSYLCERAMIDASE"/>
    <property type="match status" value="1"/>
</dbReference>
<dbReference type="GO" id="GO:0016020">
    <property type="term" value="C:membrane"/>
    <property type="evidence" value="ECO:0007669"/>
    <property type="project" value="GOC"/>
</dbReference>
<evidence type="ECO:0000256" key="1">
    <source>
        <dbReference type="ARBA" id="ARBA00001013"/>
    </source>
</evidence>
<feature type="domain" description="Glycosyl hydrolase family 30 TIM-barrel" evidence="7">
    <location>
        <begin position="142"/>
        <end position="326"/>
    </location>
</feature>
<dbReference type="Gene3D" id="3.20.20.80">
    <property type="entry name" value="Glycosidases"/>
    <property type="match status" value="5"/>
</dbReference>
<dbReference type="GO" id="GO:0004348">
    <property type="term" value="F:glucosylceramidase activity"/>
    <property type="evidence" value="ECO:0007669"/>
    <property type="project" value="UniProtKB-EC"/>
</dbReference>
<protein>
    <recommendedName>
        <fullName evidence="3 6">Glucosylceramidase</fullName>
        <ecNumber evidence="3 6">3.2.1.45</ecNumber>
    </recommendedName>
</protein>
<dbReference type="Proteomes" id="UP000728032">
    <property type="component" value="Unassembled WGS sequence"/>
</dbReference>
<dbReference type="EMBL" id="OC915548">
    <property type="protein sequence ID" value="CAD7640929.1"/>
    <property type="molecule type" value="Genomic_DNA"/>
</dbReference>
<dbReference type="PRINTS" id="PR00843">
    <property type="entry name" value="GLHYDRLASE30"/>
</dbReference>
<evidence type="ECO:0000313" key="9">
    <source>
        <dbReference type="Proteomes" id="UP000728032"/>
    </source>
</evidence>
<dbReference type="InterPro" id="IPR033453">
    <property type="entry name" value="Glyco_hydro_30_TIM-barrel"/>
</dbReference>
<feature type="domain" description="Glycosyl hydrolase family 30 TIM-barrel" evidence="7">
    <location>
        <begin position="540"/>
        <end position="723"/>
    </location>
</feature>
<keyword evidence="4" id="KW-0732">Signal</keyword>
<keyword evidence="6" id="KW-0443">Lipid metabolism</keyword>
<comment type="catalytic activity">
    <reaction evidence="1">
        <text>a beta-D-glucosyl-(1&lt;-&gt;1')-N-acylsphing-4-enine + H2O = an N-acylsphing-4-enine + D-glucose</text>
        <dbReference type="Rhea" id="RHEA:13269"/>
        <dbReference type="ChEBI" id="CHEBI:4167"/>
        <dbReference type="ChEBI" id="CHEBI:15377"/>
        <dbReference type="ChEBI" id="CHEBI:22801"/>
        <dbReference type="ChEBI" id="CHEBI:52639"/>
        <dbReference type="EC" id="3.2.1.45"/>
    </reaction>
    <physiologicalReaction direction="left-to-right" evidence="1">
        <dbReference type="Rhea" id="RHEA:13270"/>
    </physiologicalReaction>
</comment>
<dbReference type="AlphaFoldDB" id="A0A7R9QCN3"/>
<evidence type="ECO:0000256" key="6">
    <source>
        <dbReference type="RuleBase" id="RU361188"/>
    </source>
</evidence>
<organism evidence="8">
    <name type="scientific">Oppiella nova</name>
    <dbReference type="NCBI Taxonomy" id="334625"/>
    <lineage>
        <taxon>Eukaryota</taxon>
        <taxon>Metazoa</taxon>
        <taxon>Ecdysozoa</taxon>
        <taxon>Arthropoda</taxon>
        <taxon>Chelicerata</taxon>
        <taxon>Arachnida</taxon>
        <taxon>Acari</taxon>
        <taxon>Acariformes</taxon>
        <taxon>Sarcoptiformes</taxon>
        <taxon>Oribatida</taxon>
        <taxon>Brachypylina</taxon>
        <taxon>Oppioidea</taxon>
        <taxon>Oppiidae</taxon>
        <taxon>Oppiella</taxon>
    </lineage>
</organism>
<evidence type="ECO:0000256" key="5">
    <source>
        <dbReference type="ARBA" id="ARBA00022801"/>
    </source>
</evidence>
<dbReference type="InterPro" id="IPR001139">
    <property type="entry name" value="Glyco_hydro_30"/>
</dbReference>
<keyword evidence="6" id="KW-0326">Glycosidase</keyword>
<evidence type="ECO:0000256" key="2">
    <source>
        <dbReference type="ARBA" id="ARBA00005382"/>
    </source>
</evidence>
<keyword evidence="9" id="KW-1185">Reference proteome</keyword>
<evidence type="ECO:0000256" key="4">
    <source>
        <dbReference type="ARBA" id="ARBA00022729"/>
    </source>
</evidence>
<dbReference type="GO" id="GO:0006680">
    <property type="term" value="P:glucosylceramide catabolic process"/>
    <property type="evidence" value="ECO:0007669"/>
    <property type="project" value="TreeGrafter"/>
</dbReference>
<dbReference type="EMBL" id="CAJPVJ010000723">
    <property type="protein sequence ID" value="CAG2163248.1"/>
    <property type="molecule type" value="Genomic_DNA"/>
</dbReference>
<comment type="similarity">
    <text evidence="2 6">Belongs to the glycosyl hydrolase 30 family.</text>
</comment>
<evidence type="ECO:0000313" key="8">
    <source>
        <dbReference type="EMBL" id="CAD7640929.1"/>
    </source>
</evidence>
<sequence>MNVLVTSQSGDRFKESQLKFTKQNDHDNADRVVLTLDKSKKFQKIFGIGAAFTDSAAINIGSLPKDMSDRVIKDYFSASGIGFNEDIKYKIPQIKLAKEVAQHGLKLYGSPWNTPKWLNDKELLKTQPDKQYETWANYFVNSMQFLNASIERDFIKKHLGPALTKAGYTKDKMNLMVYDDGSDKNPMIEYVDTCLSDKDAAKYITGIAFHCYLSNRYPGIDALHEKYPDAFTLMSECCQNFRKNTEPFTPATLGEWGQATNYANQIVDTFHHWVSGWVEWNLALDTFGHPNKDLKMADAPLLIDAKNKEYFKNPNFYAIGHFSKFVAPDSHRVELTASKTPGAVIECRHECAGRKGKDSVYCACNATYCDDLDPITKQPVGNILSYQTSQSGDRFKESQLKFTKQSDHDNDDRIILTLDKSKKFQKIFGIGAAFTDAAAINIGSLPKDMSDRVIKDYFSASGIGFSMARIPIGGTDYSTHLYTYDDTKDDYSLEHFTMPDEDIKYKIPQIKLAKEVTQHGLKLMGTPWNTPKWLNDKHSMQFLNASIERDFVKKHLGPALTKAGYTKDKMNLMVYDDGSAQNPMIEYVDTCLSDKDTAKYITGIAFHCYLPNRYASVDALHEKYPDTFTMMTECNQNSRHNTDPFTPATLGDWGQATDYANQIVDTFHHWVSGWVAWNLALDTFGHPNKDLKMSDPPLVIDAKNKEYFKNPNFYAIGHFSKFVAPDSVKVELTAMVPSLMM</sequence>
<accession>A0A7R9QCN3</accession>
<dbReference type="SUPFAM" id="SSF51011">
    <property type="entry name" value="Glycosyl hydrolase domain"/>
    <property type="match status" value="1"/>
</dbReference>
<dbReference type="InterPro" id="IPR017853">
    <property type="entry name" value="GH"/>
</dbReference>
<keyword evidence="5 6" id="KW-0378">Hydrolase</keyword>
<dbReference type="SUPFAM" id="SSF51445">
    <property type="entry name" value="(Trans)glycosidases"/>
    <property type="match status" value="2"/>
</dbReference>